<keyword evidence="1" id="KW-0472">Membrane</keyword>
<reference evidence="3" key="1">
    <citation type="journal article" date="2010" name="PLoS Negl. Trop. Dis.">
        <title>The genome sequence of Trypanosoma brucei gambiense, causative agent of chronic human african trypanosomiasis.</title>
        <authorList>
            <person name="Jackson A.P."/>
            <person name="Sanders M."/>
            <person name="Berry A."/>
            <person name="McQuillan J."/>
            <person name="Aslett M.A."/>
            <person name="Quail M.A."/>
            <person name="Chukualim B."/>
            <person name="Capewell P."/>
            <person name="MacLeod A."/>
            <person name="Melville S.E."/>
            <person name="Gibson W."/>
            <person name="Barry J.D."/>
            <person name="Berriman M."/>
            <person name="Hertz-Fowler C."/>
        </authorList>
    </citation>
    <scope>NUCLEOTIDE SEQUENCE [LARGE SCALE GENOMIC DNA]</scope>
    <source>
        <strain evidence="3">MHOM/CI/86/DAL972</strain>
    </source>
</reference>
<evidence type="ECO:0000313" key="3">
    <source>
        <dbReference type="Proteomes" id="UP000002316"/>
    </source>
</evidence>
<dbReference type="GO" id="GO:0031514">
    <property type="term" value="C:motile cilium"/>
    <property type="evidence" value="ECO:0007669"/>
    <property type="project" value="TreeGrafter"/>
</dbReference>
<gene>
    <name evidence="2" type="ORF">TbgDal_XI10600</name>
</gene>
<dbReference type="Gene3D" id="1.10.238.10">
    <property type="entry name" value="EF-hand"/>
    <property type="match status" value="1"/>
</dbReference>
<sequence>MLFSHPSKGKKEKRAKGKSEGVCVLLHLDLFLYFFRCEFSCDTRPSSWYLCSSAAILFPSYHFFPHSTYSSFAAFPRHLFLFFFFLHCLRAIACSFPLAGLFDIITPKSTMNELKNPMRYSPGVLVGNWYEDMRVAEDKIKSYRSKMGHDADILGSQRLEESCVDADTHSMTMGDVIMLGKPLRLLNVATEAVLAVDTAWTHPQRLPHQFLLTATGNTAPRQRVEWVLMRAEDENNVGYTKQLKEENVLHYGQHIRIANEAAHSEGFLYLHSSIRDVGQSGAQLAVASLGTSKDNIFVVAKPGEKRDDIRYGAPVRVGDRFVLYHAATNQPLRCIKKLQRTSFGFEYGMDCSFAGDNHSRSVAAVTTEPTNLFVVVAANYGVTNTMSVSSLRNLTGRGNVGVLSESYEVDLSAIISLIREGVLYFGGRLGFRLLSKVLGVACNEQCVTPVRRQDIFHGISLMGVTIHPGELDVIFKKLDRVGNGFVVAQEFLRELRCELPQSRLQGVITAFQQLVIEGGGSVDYKDMLNLFVFNACFHPDVEEGIASREEIIFDFINCWPNMNSTSSVTTDMFVAYYTDVSPAIESDERFFKMLKRCWKIPETDAYKSMKPCRSVTVFRSDNTSSIIYLPDSSVLNIKDLSSVRRFLTQCGVKDIKDIRLNM</sequence>
<dbReference type="GO" id="GO:0060271">
    <property type="term" value="P:cilium assembly"/>
    <property type="evidence" value="ECO:0007669"/>
    <property type="project" value="TreeGrafter"/>
</dbReference>
<dbReference type="KEGG" id="tbg:TbgDal_XI10600"/>
<keyword evidence="1" id="KW-1133">Transmembrane helix</keyword>
<dbReference type="PANTHER" id="PTHR24274">
    <property type="entry name" value="CILIA- AND FLAGELLA-ASSOCIATED PROTEIN 161"/>
    <property type="match status" value="1"/>
</dbReference>
<dbReference type="Proteomes" id="UP000002316">
    <property type="component" value="Chromosome 11"/>
</dbReference>
<dbReference type="InterPro" id="IPR011992">
    <property type="entry name" value="EF-hand-dom_pair"/>
</dbReference>
<evidence type="ECO:0000256" key="1">
    <source>
        <dbReference type="SAM" id="Phobius"/>
    </source>
</evidence>
<dbReference type="InterPro" id="IPR055325">
    <property type="entry name" value="CF161"/>
</dbReference>
<dbReference type="VEuPathDB" id="TriTrypDB:Tbg972.11.10600"/>
<evidence type="ECO:0000313" key="2">
    <source>
        <dbReference type="EMBL" id="CBH17941.1"/>
    </source>
</evidence>
<protein>
    <recommendedName>
        <fullName evidence="4">EF-hand domain-containing protein</fullName>
    </recommendedName>
</protein>
<dbReference type="OrthoDB" id="444540at2759"/>
<dbReference type="PANTHER" id="PTHR24274:SF1">
    <property type="entry name" value="CILIA- AND FLAGELLA-ASSOCIATED PROTEIN 161"/>
    <property type="match status" value="1"/>
</dbReference>
<dbReference type="GeneID" id="23866200"/>
<dbReference type="SUPFAM" id="SSF47473">
    <property type="entry name" value="EF-hand"/>
    <property type="match status" value="1"/>
</dbReference>
<accession>D0A8E0</accession>
<organism evidence="2 3">
    <name type="scientific">Trypanosoma brucei gambiense (strain MHOM/CI/86/DAL972)</name>
    <dbReference type="NCBI Taxonomy" id="679716"/>
    <lineage>
        <taxon>Eukaryota</taxon>
        <taxon>Discoba</taxon>
        <taxon>Euglenozoa</taxon>
        <taxon>Kinetoplastea</taxon>
        <taxon>Metakinetoplastina</taxon>
        <taxon>Trypanosomatida</taxon>
        <taxon>Trypanosomatidae</taxon>
        <taxon>Trypanosoma</taxon>
    </lineage>
</organism>
<dbReference type="Gene3D" id="2.80.10.50">
    <property type="match status" value="1"/>
</dbReference>
<evidence type="ECO:0008006" key="4">
    <source>
        <dbReference type="Google" id="ProtNLM"/>
    </source>
</evidence>
<proteinExistence type="predicted"/>
<name>D0A8E0_TRYB9</name>
<dbReference type="EMBL" id="FN554974">
    <property type="protein sequence ID" value="CBH17941.1"/>
    <property type="molecule type" value="Genomic_DNA"/>
</dbReference>
<dbReference type="AlphaFoldDB" id="D0A8E0"/>
<keyword evidence="1" id="KW-0812">Transmembrane</keyword>
<dbReference type="RefSeq" id="XP_011780205.1">
    <property type="nucleotide sequence ID" value="XM_011781903.1"/>
</dbReference>
<feature type="transmembrane region" description="Helical" evidence="1">
    <location>
        <begin position="79"/>
        <end position="102"/>
    </location>
</feature>